<organism evidence="1 2">
    <name type="scientific">Euplotes crassus</name>
    <dbReference type="NCBI Taxonomy" id="5936"/>
    <lineage>
        <taxon>Eukaryota</taxon>
        <taxon>Sar</taxon>
        <taxon>Alveolata</taxon>
        <taxon>Ciliophora</taxon>
        <taxon>Intramacronucleata</taxon>
        <taxon>Spirotrichea</taxon>
        <taxon>Hypotrichia</taxon>
        <taxon>Euplotida</taxon>
        <taxon>Euplotidae</taxon>
        <taxon>Moneuplotes</taxon>
    </lineage>
</organism>
<reference evidence="1" key="1">
    <citation type="submission" date="2023-07" db="EMBL/GenBank/DDBJ databases">
        <authorList>
            <consortium name="AG Swart"/>
            <person name="Singh M."/>
            <person name="Singh A."/>
            <person name="Seah K."/>
            <person name="Emmerich C."/>
        </authorList>
    </citation>
    <scope>NUCLEOTIDE SEQUENCE</scope>
    <source>
        <strain evidence="1">DP1</strain>
    </source>
</reference>
<comment type="caution">
    <text evidence="1">The sequence shown here is derived from an EMBL/GenBank/DDBJ whole genome shotgun (WGS) entry which is preliminary data.</text>
</comment>
<dbReference type="EMBL" id="CAMPGE010027052">
    <property type="protein sequence ID" value="CAI2384713.1"/>
    <property type="molecule type" value="Genomic_DNA"/>
</dbReference>
<protein>
    <submittedName>
        <fullName evidence="1">Uncharacterized protein</fullName>
    </submittedName>
</protein>
<keyword evidence="2" id="KW-1185">Reference proteome</keyword>
<sequence length="82" mass="9136">MKIQAFLLSSTINSYVGKCLRRSLGVRTTSSSFISLSSCHLKLKLPTKTCNLFPNSQIIAVFISQSVLADNNMCETLICDFW</sequence>
<proteinExistence type="predicted"/>
<evidence type="ECO:0000313" key="2">
    <source>
        <dbReference type="Proteomes" id="UP001295684"/>
    </source>
</evidence>
<evidence type="ECO:0000313" key="1">
    <source>
        <dbReference type="EMBL" id="CAI2384713.1"/>
    </source>
</evidence>
<gene>
    <name evidence="1" type="ORF">ECRASSUSDP1_LOCUS26247</name>
</gene>
<name>A0AAD2D9S4_EUPCR</name>
<accession>A0AAD2D9S4</accession>
<dbReference type="AlphaFoldDB" id="A0AAD2D9S4"/>
<dbReference type="Proteomes" id="UP001295684">
    <property type="component" value="Unassembled WGS sequence"/>
</dbReference>